<dbReference type="Proteomes" id="UP000584642">
    <property type="component" value="Unassembled WGS sequence"/>
</dbReference>
<proteinExistence type="predicted"/>
<dbReference type="InterPro" id="IPR038696">
    <property type="entry name" value="IalB_sf"/>
</dbReference>
<gene>
    <name evidence="2" type="ORF">HND93_21655</name>
</gene>
<dbReference type="Gene3D" id="2.60.40.1880">
    <property type="entry name" value="Invasion associated locus B (IalB) protein"/>
    <property type="match status" value="1"/>
</dbReference>
<accession>A0ABX2TI25</accession>
<dbReference type="RefSeq" id="WP_180284093.1">
    <property type="nucleotide sequence ID" value="NZ_JABFDB010000016.1"/>
</dbReference>
<comment type="caution">
    <text evidence="2">The sequence shown here is derived from an EMBL/GenBank/DDBJ whole genome shotgun (WGS) entry which is preliminary data.</text>
</comment>
<evidence type="ECO:0000313" key="2">
    <source>
        <dbReference type="EMBL" id="NYZ22325.1"/>
    </source>
</evidence>
<evidence type="ECO:0008006" key="4">
    <source>
        <dbReference type="Google" id="ProtNLM"/>
    </source>
</evidence>
<evidence type="ECO:0000313" key="3">
    <source>
        <dbReference type="Proteomes" id="UP000584642"/>
    </source>
</evidence>
<feature type="signal peptide" evidence="1">
    <location>
        <begin position="1"/>
        <end position="24"/>
    </location>
</feature>
<keyword evidence="3" id="KW-1185">Reference proteome</keyword>
<organism evidence="2 3">
    <name type="scientific">Azospirillum oleiclasticum</name>
    <dbReference type="NCBI Taxonomy" id="2735135"/>
    <lineage>
        <taxon>Bacteria</taxon>
        <taxon>Pseudomonadati</taxon>
        <taxon>Pseudomonadota</taxon>
        <taxon>Alphaproteobacteria</taxon>
        <taxon>Rhodospirillales</taxon>
        <taxon>Azospirillaceae</taxon>
        <taxon>Azospirillum</taxon>
    </lineage>
</organism>
<reference evidence="2 3" key="1">
    <citation type="submission" date="2020-05" db="EMBL/GenBank/DDBJ databases">
        <title>Azospirillum oleiclasticum sp. nov, a nitrogen-fixing and heavy crude oil-emulsifying bacterium isolated from the crude oil of Yumen Oilfield.</title>
        <authorList>
            <person name="Wu D."/>
            <person name="Cai M."/>
            <person name="Zhang X."/>
        </authorList>
    </citation>
    <scope>NUCLEOTIDE SEQUENCE [LARGE SCALE GENOMIC DNA]</scope>
    <source>
        <strain evidence="2 3">ROY-1-1-2</strain>
    </source>
</reference>
<name>A0ABX2TI25_9PROT</name>
<dbReference type="EMBL" id="JABFDB010000016">
    <property type="protein sequence ID" value="NYZ22325.1"/>
    <property type="molecule type" value="Genomic_DNA"/>
</dbReference>
<keyword evidence="1" id="KW-0732">Signal</keyword>
<feature type="chain" id="PRO_5045500804" description="Invasion associated locus B family protein" evidence="1">
    <location>
        <begin position="25"/>
        <end position="170"/>
    </location>
</feature>
<evidence type="ECO:0000256" key="1">
    <source>
        <dbReference type="SAM" id="SignalP"/>
    </source>
</evidence>
<sequence length="170" mass="19089">MRWTVFVTLLAVMLTASIATPASAVDFSKSGAELGPEGVWTSQCDIDRMTDSKLCRLMTYRLFEEGKDVGFVALSVIPTGNDYHLFLTTSQGMVESCAIRVDRQPRIETHIATINMCMFPNFMSGRILDQFRNGASVLVRVNFTRAGRKDIDFALNGFARNFEEMQRSLQ</sequence>
<protein>
    <recommendedName>
        <fullName evidence="4">Invasion associated locus B family protein</fullName>
    </recommendedName>
</protein>